<keyword evidence="3" id="KW-1185">Reference proteome</keyword>
<organism evidence="2 3">
    <name type="scientific">Streptomyces cuspidosporus</name>
    <dbReference type="NCBI Taxonomy" id="66882"/>
    <lineage>
        <taxon>Bacteria</taxon>
        <taxon>Bacillati</taxon>
        <taxon>Actinomycetota</taxon>
        <taxon>Actinomycetes</taxon>
        <taxon>Kitasatosporales</taxon>
        <taxon>Streptomycetaceae</taxon>
        <taxon>Streptomyces</taxon>
    </lineage>
</organism>
<proteinExistence type="predicted"/>
<dbReference type="Proteomes" id="UP001500253">
    <property type="component" value="Unassembled WGS sequence"/>
</dbReference>
<name>A0ABP5TCE3_9ACTN</name>
<feature type="region of interest" description="Disordered" evidence="1">
    <location>
        <begin position="155"/>
        <end position="200"/>
    </location>
</feature>
<evidence type="ECO:0000256" key="1">
    <source>
        <dbReference type="SAM" id="MobiDB-lite"/>
    </source>
</evidence>
<protein>
    <recommendedName>
        <fullName evidence="4">ParH-like protein</fullName>
    </recommendedName>
</protein>
<reference evidence="3" key="1">
    <citation type="journal article" date="2019" name="Int. J. Syst. Evol. Microbiol.">
        <title>The Global Catalogue of Microorganisms (GCM) 10K type strain sequencing project: providing services to taxonomists for standard genome sequencing and annotation.</title>
        <authorList>
            <consortium name="The Broad Institute Genomics Platform"/>
            <consortium name="The Broad Institute Genome Sequencing Center for Infectious Disease"/>
            <person name="Wu L."/>
            <person name="Ma J."/>
        </authorList>
    </citation>
    <scope>NUCLEOTIDE SEQUENCE [LARGE SCALE GENOMIC DNA]</scope>
    <source>
        <strain evidence="3">JCM 4316</strain>
    </source>
</reference>
<evidence type="ECO:0000313" key="2">
    <source>
        <dbReference type="EMBL" id="GAA2348391.1"/>
    </source>
</evidence>
<dbReference type="EMBL" id="BAAASD010000015">
    <property type="protein sequence ID" value="GAA2348391.1"/>
    <property type="molecule type" value="Genomic_DNA"/>
</dbReference>
<accession>A0ABP5TCE3</accession>
<evidence type="ECO:0000313" key="3">
    <source>
        <dbReference type="Proteomes" id="UP001500253"/>
    </source>
</evidence>
<evidence type="ECO:0008006" key="4">
    <source>
        <dbReference type="Google" id="ProtNLM"/>
    </source>
</evidence>
<sequence length="200" mass="21535">MKGAAYARAGGRPVNRARLWWRSRRLIDGLDLPSPFDPAAFVALLAERRGRPIELLPVTVRGSLPCGLLATTDRADYICYAADTTDLHRQHIVLHEAAHLLWGHEGTADPAAVGLLTPHLTASLVRRVLGRTVYTQPQEREAEYLASLIRQRALRNDRGPGTPSPGQARLGPLVGARPGGTHPPRGPAGAQAPDRAPGRG</sequence>
<comment type="caution">
    <text evidence="2">The sequence shown here is derived from an EMBL/GenBank/DDBJ whole genome shotgun (WGS) entry which is preliminary data.</text>
</comment>
<gene>
    <name evidence="2" type="ORF">GCM10010246_39810</name>
</gene>